<gene>
    <name evidence="1" type="ORF">HDU87_008015</name>
</gene>
<reference evidence="1" key="1">
    <citation type="submission" date="2020-05" db="EMBL/GenBank/DDBJ databases">
        <title>Phylogenomic resolution of chytrid fungi.</title>
        <authorList>
            <person name="Stajich J.E."/>
            <person name="Amses K."/>
            <person name="Simmons R."/>
            <person name="Seto K."/>
            <person name="Myers J."/>
            <person name="Bonds A."/>
            <person name="Quandt C.A."/>
            <person name="Barry K."/>
            <person name="Liu P."/>
            <person name="Grigoriev I."/>
            <person name="Longcore J.E."/>
            <person name="James T.Y."/>
        </authorList>
    </citation>
    <scope>NUCLEOTIDE SEQUENCE</scope>
    <source>
        <strain evidence="1">JEL0379</strain>
    </source>
</reference>
<keyword evidence="2" id="KW-1185">Reference proteome</keyword>
<accession>A0AAD5XSN2</accession>
<organism evidence="1 2">
    <name type="scientific">Geranomyces variabilis</name>
    <dbReference type="NCBI Taxonomy" id="109894"/>
    <lineage>
        <taxon>Eukaryota</taxon>
        <taxon>Fungi</taxon>
        <taxon>Fungi incertae sedis</taxon>
        <taxon>Chytridiomycota</taxon>
        <taxon>Chytridiomycota incertae sedis</taxon>
        <taxon>Chytridiomycetes</taxon>
        <taxon>Spizellomycetales</taxon>
        <taxon>Powellomycetaceae</taxon>
        <taxon>Geranomyces</taxon>
    </lineage>
</organism>
<evidence type="ECO:0000313" key="1">
    <source>
        <dbReference type="EMBL" id="KAJ3182676.1"/>
    </source>
</evidence>
<name>A0AAD5XSN2_9FUNG</name>
<dbReference type="EMBL" id="JADGJQ010000008">
    <property type="protein sequence ID" value="KAJ3182676.1"/>
    <property type="molecule type" value="Genomic_DNA"/>
</dbReference>
<sequence length="1005" mass="113486">MQNLIAFELPILRVQQWRIWITQMEPKDLPALSITAEKPVLMHLSMDDSFITRQQYYSLKNHFIDWDADDEVVKITNMQLSLAFKGGFDPANAGIAVENDEAVHKVLLKLVTLLELRIVNVERLREQLKNNDFEQYFLNERALEVTVRYNNPHSFHKTEGQQHARHVERPPRLHTDVGSLETYILMHPGAFRRMRRHALPQLLYDRVQLMLDMGQAPSCGVMPPFPERFPVSNIMTGLIELMRHNAAYQLAAVVLAVPSLLELFGLRPASIYAEALSDADMRLQVDDKTCEMADREEFFAALKAMAEDTVHSSDAYPRMPSVLPSIPDANRQPGPSEFMQWPKLLEHLDKSRFMLAGGFALSRLLSQECPESHSTLRGAGAAFVNSDVDLFPIGRAEDFYDEEATESGDPDDVENSGSRVVVREVLRAIQRHLINETQQDMRAPRLVLQAAVVITASAASIVLDGLPVVQVILRYSPTPQHVLQNFDLDCVGVGLYNGKLYVSNRCLRALTTGCNWQFQDYESVTFGGDPTGYFARMTSSSLTTQFGSASFVIDSPQNNYDGSLLSAEMLANGVDGVVSGLLQRASQAVNWYVDNLGVGAAQNEEIRRWPRLSFLFDVVDLSDSALAAAGWPSTFEFLLNVCVDSSNTLDALFARFGRQPLAHRNVGLLQPFMSRDLYFNEGRFRGVFQRDDWYLMHQLTTVGCSPARFLASTPLLRLGHLTPPHPLSSWDVVLLIPNFHLLHSYREGWEDGEEALRTQIKNLGQRLVRHRDAHSKLRKMWTLLQSFLVLIEQPALVDNTSSAKQAAETALRAHAECTSALLRVYSADSSGEANSEGALERIKLELRQLARPHSTMLPPSGCHAPAHFTPPPASFWVAAAANCSTTTVLLALIEQCLVRLRFYNVMLEQLMTALVTWQAARYHDLRQKEGFDSLERMTEEHCRWQRELNRLEAERTAEEEVAQMQTAYAAAFDAQHAHKERMVVLEHRLKARNPSYRDRQELLQL</sequence>
<comment type="caution">
    <text evidence="1">The sequence shown here is derived from an EMBL/GenBank/DDBJ whole genome shotgun (WGS) entry which is preliminary data.</text>
</comment>
<protein>
    <submittedName>
        <fullName evidence="1">Uncharacterized protein</fullName>
    </submittedName>
</protein>
<dbReference type="Proteomes" id="UP001212152">
    <property type="component" value="Unassembled WGS sequence"/>
</dbReference>
<evidence type="ECO:0000313" key="2">
    <source>
        <dbReference type="Proteomes" id="UP001212152"/>
    </source>
</evidence>
<dbReference type="AlphaFoldDB" id="A0AAD5XSN2"/>
<proteinExistence type="predicted"/>